<organism evidence="5">
    <name type="scientific">Paenibacillus ihbetae</name>
    <dbReference type="NCBI Taxonomy" id="1870820"/>
    <lineage>
        <taxon>Bacteria</taxon>
        <taxon>Bacillati</taxon>
        <taxon>Bacillota</taxon>
        <taxon>Bacilli</taxon>
        <taxon>Bacillales</taxon>
        <taxon>Paenibacillaceae</taxon>
        <taxon>Paenibacillus</taxon>
    </lineage>
</organism>
<dbReference type="Gene3D" id="1.50.10.10">
    <property type="match status" value="1"/>
</dbReference>
<dbReference type="RefSeq" id="WP_099478712.1">
    <property type="nucleotide sequence ID" value="NZ_CP016809.1"/>
</dbReference>
<dbReference type="InterPro" id="IPR008928">
    <property type="entry name" value="6-hairpin_glycosidase_sf"/>
</dbReference>
<gene>
    <name evidence="5" type="ORF">BBD41_21640</name>
</gene>
<evidence type="ECO:0000256" key="2">
    <source>
        <dbReference type="ARBA" id="ARBA00038358"/>
    </source>
</evidence>
<feature type="binding site" evidence="4">
    <location>
        <position position="149"/>
    </location>
    <ligand>
        <name>substrate</name>
    </ligand>
</feature>
<accession>A0A1B2E4Q2</accession>
<feature type="binding site" evidence="4">
    <location>
        <position position="88"/>
    </location>
    <ligand>
        <name>substrate</name>
    </ligand>
</feature>
<dbReference type="SUPFAM" id="SSF48208">
    <property type="entry name" value="Six-hairpin glycosidases"/>
    <property type="match status" value="1"/>
</dbReference>
<dbReference type="Pfam" id="PF07470">
    <property type="entry name" value="Glyco_hydro_88"/>
    <property type="match status" value="1"/>
</dbReference>
<feature type="active site" description="Nucleophile" evidence="3">
    <location>
        <position position="88"/>
    </location>
</feature>
<dbReference type="EMBL" id="CP016809">
    <property type="protein sequence ID" value="ANY74956.1"/>
    <property type="molecule type" value="Genomic_DNA"/>
</dbReference>
<feature type="binding site" evidence="4">
    <location>
        <position position="209"/>
    </location>
    <ligand>
        <name>substrate</name>
    </ligand>
</feature>
<sequence length="378" mass="43657">MWEQAMEDAWKKTLGSLRRAPGLFPHITSDKRYEWGENRDWIEGFYTGMTWLCYEYTGKEEFREAALMQVESFRERLHVTRRNLDHHDIGFLYQPSAVAAWIIDRDEAARTLALEAAEQLMLRWRPEGRYLQAWGPKGDPQNGGRIIIDCMMNLPLLYWAFEQTGDMRYREAAEHQADKSRRYLMRGDDSSYHTFYFREESGIPIGGGTHQGYHDGSTWSRGQAWAVYGFALSYRYTRNPDYLETAIRAARYFIGRLPSDGIPYWDFDAEIADETPRDSSASAIAVCGMLEIRSLLEEDDPIGSELGSAADRLLKALVERCATLDDDGAEGLLKHGSYHVRGGRGPDDYMIWGDYFYLEALMRSIKGKAGYWYERQRA</sequence>
<dbReference type="GO" id="GO:0000272">
    <property type="term" value="P:polysaccharide catabolic process"/>
    <property type="evidence" value="ECO:0007669"/>
    <property type="project" value="TreeGrafter"/>
</dbReference>
<feature type="binding site" evidence="4">
    <location>
        <position position="207"/>
    </location>
    <ligand>
        <name>substrate</name>
    </ligand>
</feature>
<dbReference type="KEGG" id="pib:BBD41_21640"/>
<feature type="active site" description="Proton donor" evidence="3">
    <location>
        <position position="149"/>
    </location>
</feature>
<dbReference type="InterPro" id="IPR010905">
    <property type="entry name" value="Glyco_hydro_88"/>
</dbReference>
<dbReference type="GO" id="GO:0052757">
    <property type="term" value="F:chondroitin hydrolase activity"/>
    <property type="evidence" value="ECO:0007669"/>
    <property type="project" value="TreeGrafter"/>
</dbReference>
<evidence type="ECO:0000313" key="5">
    <source>
        <dbReference type="EMBL" id="ANY74956.1"/>
    </source>
</evidence>
<protein>
    <submittedName>
        <fullName evidence="5">Glucuronyl hydrolase</fullName>
    </submittedName>
</protein>
<dbReference type="PANTHER" id="PTHR36845:SF1">
    <property type="entry name" value="HYDROLASE, PUTATIVE (AFU_ORTHOLOGUE AFUA_7G05090)-RELATED"/>
    <property type="match status" value="1"/>
</dbReference>
<proteinExistence type="inferred from homology"/>
<feature type="binding site" evidence="4">
    <location>
        <position position="225"/>
    </location>
    <ligand>
        <name>substrate</name>
    </ligand>
</feature>
<keyword evidence="1 5" id="KW-0378">Hydrolase</keyword>
<dbReference type="InterPro" id="IPR052369">
    <property type="entry name" value="UG_Glycosaminoglycan_Hydrolase"/>
</dbReference>
<name>A0A1B2E4Q2_9BACL</name>
<comment type="similarity">
    <text evidence="2">Belongs to the glycosyl hydrolase 88 family.</text>
</comment>
<dbReference type="AlphaFoldDB" id="A0A1B2E4Q2"/>
<evidence type="ECO:0000256" key="3">
    <source>
        <dbReference type="PIRSR" id="PIRSR610905-1"/>
    </source>
</evidence>
<evidence type="ECO:0000256" key="1">
    <source>
        <dbReference type="ARBA" id="ARBA00022801"/>
    </source>
</evidence>
<dbReference type="InterPro" id="IPR012341">
    <property type="entry name" value="6hp_glycosidase-like_sf"/>
</dbReference>
<evidence type="ECO:0000256" key="4">
    <source>
        <dbReference type="PIRSR" id="PIRSR610905-2"/>
    </source>
</evidence>
<feature type="binding site" evidence="4">
    <location>
        <position position="221"/>
    </location>
    <ligand>
        <name>substrate</name>
    </ligand>
</feature>
<dbReference type="PANTHER" id="PTHR36845">
    <property type="entry name" value="HYDROLASE, PUTATIVE (AFU_ORTHOLOGUE AFUA_7G05090)-RELATED"/>
    <property type="match status" value="1"/>
</dbReference>
<reference evidence="5" key="1">
    <citation type="submission" date="2016-08" db="EMBL/GenBank/DDBJ databases">
        <title>Complete Genome Seqeunce of Paenibacillus sp. nov. IHBB 9852 from high altitute lake of Indian trans-Himalayas.</title>
        <authorList>
            <person name="Kiran S."/>
            <person name="Swarnkar M.K."/>
            <person name="Rana A."/>
            <person name="Tewari R."/>
            <person name="Gulati A."/>
        </authorList>
    </citation>
    <scope>NUCLEOTIDE SEQUENCE [LARGE SCALE GENOMIC DNA]</scope>
    <source>
        <strain evidence="5">IHBB 9852</strain>
    </source>
</reference>